<keyword evidence="3" id="KW-0449">Lipoprotein</keyword>
<dbReference type="Pfam" id="PF07686">
    <property type="entry name" value="V-set"/>
    <property type="match status" value="1"/>
</dbReference>
<dbReference type="RefSeq" id="XP_020031534.1">
    <property type="nucleotide sequence ID" value="XM_020175945.1"/>
</dbReference>
<dbReference type="InterPro" id="IPR013106">
    <property type="entry name" value="Ig_V-set"/>
</dbReference>
<dbReference type="PROSITE" id="PS50835">
    <property type="entry name" value="IG_LIKE"/>
    <property type="match status" value="1"/>
</dbReference>
<evidence type="ECO:0000256" key="2">
    <source>
        <dbReference type="ARBA" id="ARBA00023180"/>
    </source>
</evidence>
<evidence type="ECO:0000256" key="3">
    <source>
        <dbReference type="ARBA" id="ARBA00023288"/>
    </source>
</evidence>
<feature type="region of interest" description="Disordered" evidence="4">
    <location>
        <begin position="159"/>
        <end position="226"/>
    </location>
</feature>
<evidence type="ECO:0000256" key="1">
    <source>
        <dbReference type="ARBA" id="ARBA00023139"/>
    </source>
</evidence>
<dbReference type="PANTHER" id="PTHR44969:SF1">
    <property type="entry name" value="CELL SURFACE A33 ANTIGEN"/>
    <property type="match status" value="1"/>
</dbReference>
<dbReference type="Gene3D" id="2.60.40.10">
    <property type="entry name" value="Immunoglobulins"/>
    <property type="match status" value="1"/>
</dbReference>
<feature type="compositionally biased region" description="Basic and acidic residues" evidence="4">
    <location>
        <begin position="207"/>
        <end position="221"/>
    </location>
</feature>
<feature type="non-terminal residue" evidence="6">
    <location>
        <position position="243"/>
    </location>
</feature>
<dbReference type="PANTHER" id="PTHR44969">
    <property type="entry name" value="CELL SURFACE A33 ANTIGEN"/>
    <property type="match status" value="1"/>
</dbReference>
<evidence type="ECO:0000259" key="5">
    <source>
        <dbReference type="PROSITE" id="PS50835"/>
    </source>
</evidence>
<evidence type="ECO:0000256" key="4">
    <source>
        <dbReference type="SAM" id="MobiDB-lite"/>
    </source>
</evidence>
<evidence type="ECO:0000313" key="6">
    <source>
        <dbReference type="RefSeq" id="XP_020031534.1"/>
    </source>
</evidence>
<dbReference type="KEGG" id="ccan:109694165"/>
<dbReference type="AlphaFoldDB" id="A0A8B7VK80"/>
<keyword evidence="1" id="KW-0564">Palmitate</keyword>
<dbReference type="InterPro" id="IPR013783">
    <property type="entry name" value="Ig-like_fold"/>
</dbReference>
<gene>
    <name evidence="6" type="primary">LOC109694165</name>
</gene>
<organism evidence="6">
    <name type="scientific">Castor canadensis</name>
    <name type="common">American beaver</name>
    <dbReference type="NCBI Taxonomy" id="51338"/>
    <lineage>
        <taxon>Eukaryota</taxon>
        <taxon>Metazoa</taxon>
        <taxon>Chordata</taxon>
        <taxon>Craniata</taxon>
        <taxon>Vertebrata</taxon>
        <taxon>Euteleostomi</taxon>
        <taxon>Mammalia</taxon>
        <taxon>Eutheria</taxon>
        <taxon>Euarchontoglires</taxon>
        <taxon>Glires</taxon>
        <taxon>Rodentia</taxon>
        <taxon>Castorimorpha</taxon>
        <taxon>Castoridae</taxon>
        <taxon>Castor</taxon>
    </lineage>
</organism>
<dbReference type="OrthoDB" id="8825892at2759"/>
<dbReference type="SMART" id="SM00406">
    <property type="entry name" value="IGv"/>
    <property type="match status" value="1"/>
</dbReference>
<dbReference type="InterPro" id="IPR036179">
    <property type="entry name" value="Ig-like_dom_sf"/>
</dbReference>
<dbReference type="InterPro" id="IPR003599">
    <property type="entry name" value="Ig_sub"/>
</dbReference>
<sequence length="243" mass="27168">MVFTYRLLDSEPKKAFWVTVDAISVQTPQNVFKAARGKSVTLPCTYSTSAPDRDGFIQWDKLLRSHSERVLTWKFLDKSYIYGNLYENRVNISAKAEQSDASVTIDQLTMDDNGTYECSVSLMSDLDGTSRSRICLLVLVLQRIVNTVAGTQYECLIRPTPLHPKGQGTPRPPSLGQGQEATWPGDSDPALQAESTVSPAFGTTWRLQREPQVAERPEGQHSRLSPCDFSLGKYSGDIYVLRR</sequence>
<name>A0A8B7VK80_CASCN</name>
<dbReference type="SMART" id="SM00409">
    <property type="entry name" value="IG"/>
    <property type="match status" value="1"/>
</dbReference>
<accession>A0A8B7VK80</accession>
<dbReference type="SUPFAM" id="SSF48726">
    <property type="entry name" value="Immunoglobulin"/>
    <property type="match status" value="1"/>
</dbReference>
<dbReference type="InterPro" id="IPR007110">
    <property type="entry name" value="Ig-like_dom"/>
</dbReference>
<reference evidence="6" key="1">
    <citation type="submission" date="2025-08" db="UniProtKB">
        <authorList>
            <consortium name="RefSeq"/>
        </authorList>
    </citation>
    <scope>IDENTIFICATION</scope>
    <source>
        <tissue evidence="6">Leukocyte</tissue>
    </source>
</reference>
<protein>
    <submittedName>
        <fullName evidence="6">Cell surface A33 antigen-like</fullName>
    </submittedName>
</protein>
<proteinExistence type="predicted"/>
<feature type="domain" description="Ig-like" evidence="5">
    <location>
        <begin position="12"/>
        <end position="135"/>
    </location>
</feature>
<dbReference type="FunFam" id="2.60.40.10:FF:001969">
    <property type="entry name" value="Cell surface A33 antigen"/>
    <property type="match status" value="1"/>
</dbReference>
<keyword evidence="2" id="KW-0325">Glycoprotein</keyword>
<dbReference type="GO" id="GO:0005886">
    <property type="term" value="C:plasma membrane"/>
    <property type="evidence" value="ECO:0007669"/>
    <property type="project" value="InterPro"/>
</dbReference>
<dbReference type="InterPro" id="IPR042474">
    <property type="entry name" value="A33"/>
</dbReference>